<keyword evidence="3" id="KW-0812">Transmembrane</keyword>
<dbReference type="PROSITE" id="PS01180">
    <property type="entry name" value="CUB"/>
    <property type="match status" value="1"/>
</dbReference>
<dbReference type="InterPro" id="IPR000859">
    <property type="entry name" value="CUB_dom"/>
</dbReference>
<name>A0A1I8JJ22_9PLAT</name>
<organism evidence="5 6">
    <name type="scientific">Macrostomum lignano</name>
    <dbReference type="NCBI Taxonomy" id="282301"/>
    <lineage>
        <taxon>Eukaryota</taxon>
        <taxon>Metazoa</taxon>
        <taxon>Spiralia</taxon>
        <taxon>Lophotrochozoa</taxon>
        <taxon>Platyhelminthes</taxon>
        <taxon>Rhabditophora</taxon>
        <taxon>Macrostomorpha</taxon>
        <taxon>Macrostomida</taxon>
        <taxon>Macrostomidae</taxon>
        <taxon>Macrostomum</taxon>
    </lineage>
</organism>
<comment type="caution">
    <text evidence="2">Lacks conserved residue(s) required for the propagation of feature annotation.</text>
</comment>
<evidence type="ECO:0000259" key="4">
    <source>
        <dbReference type="PROSITE" id="PS01180"/>
    </source>
</evidence>
<protein>
    <submittedName>
        <fullName evidence="6">CUB domain-containing protein</fullName>
    </submittedName>
</protein>
<dbReference type="InterPro" id="IPR035914">
    <property type="entry name" value="Sperma_CUB_dom_sf"/>
</dbReference>
<dbReference type="SUPFAM" id="SSF49854">
    <property type="entry name" value="Spermadhesin, CUB domain"/>
    <property type="match status" value="1"/>
</dbReference>
<dbReference type="Pfam" id="PF00431">
    <property type="entry name" value="CUB"/>
    <property type="match status" value="1"/>
</dbReference>
<dbReference type="Gene3D" id="2.60.120.290">
    <property type="entry name" value="Spermadhesin, CUB domain"/>
    <property type="match status" value="1"/>
</dbReference>
<accession>A0A1I8JJ22</accession>
<dbReference type="SMART" id="SM00042">
    <property type="entry name" value="CUB"/>
    <property type="match status" value="1"/>
</dbReference>
<evidence type="ECO:0000256" key="3">
    <source>
        <dbReference type="SAM" id="Phobius"/>
    </source>
</evidence>
<dbReference type="AlphaFoldDB" id="A0A1I8JJ22"/>
<evidence type="ECO:0000313" key="5">
    <source>
        <dbReference type="Proteomes" id="UP000095280"/>
    </source>
</evidence>
<feature type="transmembrane region" description="Helical" evidence="3">
    <location>
        <begin position="148"/>
        <end position="170"/>
    </location>
</feature>
<dbReference type="Proteomes" id="UP000095280">
    <property type="component" value="Unplaced"/>
</dbReference>
<keyword evidence="1" id="KW-1015">Disulfide bond</keyword>
<keyword evidence="3" id="KW-0472">Membrane</keyword>
<dbReference type="WBParaSite" id="maker-uti_cns_0048163-snap-gene-0.9-mRNA-1">
    <property type="protein sequence ID" value="maker-uti_cns_0048163-snap-gene-0.9-mRNA-1"/>
    <property type="gene ID" value="maker-uti_cns_0048163-snap-gene-0.9"/>
</dbReference>
<dbReference type="CDD" id="cd00041">
    <property type="entry name" value="CUB"/>
    <property type="match status" value="1"/>
</dbReference>
<keyword evidence="5" id="KW-1185">Reference proteome</keyword>
<reference evidence="6" key="1">
    <citation type="submission" date="2016-11" db="UniProtKB">
        <authorList>
            <consortium name="WormBaseParasite"/>
        </authorList>
    </citation>
    <scope>IDENTIFICATION</scope>
</reference>
<sequence length="193" mass="20603">CSGVRIIRNESKGEICSHTNAGREIYAIQANCEWQVVAPKGHRVVVRFTYMGVSEKDLLAYISYASLQSANDTVTLLHGNNGTLITAVKGGTASAGHHRPTIFCATSGTMAVIFSTDGSGRALGFRLRYEAFAQWDSLDANESSALKVSLSTLSAIFLVVSAAVVAVVIYKEGIVKYSGTNSVELPNEAEHDS</sequence>
<evidence type="ECO:0000256" key="1">
    <source>
        <dbReference type="ARBA" id="ARBA00023157"/>
    </source>
</evidence>
<evidence type="ECO:0000313" key="6">
    <source>
        <dbReference type="WBParaSite" id="maker-uti_cns_0048163-snap-gene-0.9-mRNA-1"/>
    </source>
</evidence>
<proteinExistence type="predicted"/>
<keyword evidence="3" id="KW-1133">Transmembrane helix</keyword>
<feature type="domain" description="CUB" evidence="4">
    <location>
        <begin position="1"/>
        <end position="132"/>
    </location>
</feature>
<evidence type="ECO:0000256" key="2">
    <source>
        <dbReference type="PROSITE-ProRule" id="PRU00059"/>
    </source>
</evidence>